<proteinExistence type="inferred from homology"/>
<keyword evidence="7" id="KW-1185">Reference proteome</keyword>
<dbReference type="EMBL" id="FWWY01000001">
    <property type="protein sequence ID" value="SMC04317.1"/>
    <property type="molecule type" value="Genomic_DNA"/>
</dbReference>
<organism evidence="6 7">
    <name type="scientific">Sulfobacillus thermosulfidooxidans (strain DSM 9293 / VKM B-1269 / AT-1)</name>
    <dbReference type="NCBI Taxonomy" id="929705"/>
    <lineage>
        <taxon>Bacteria</taxon>
        <taxon>Bacillati</taxon>
        <taxon>Bacillota</taxon>
        <taxon>Clostridia</taxon>
        <taxon>Eubacteriales</taxon>
        <taxon>Clostridiales Family XVII. Incertae Sedis</taxon>
        <taxon>Sulfobacillus</taxon>
    </lineage>
</organism>
<dbReference type="PANTHER" id="PTHR43179:SF12">
    <property type="entry name" value="GALACTOFURANOSYLTRANSFERASE GLFT2"/>
    <property type="match status" value="1"/>
</dbReference>
<keyword evidence="4 6" id="KW-0808">Transferase</keyword>
<dbReference type="Pfam" id="PF00535">
    <property type="entry name" value="Glycos_transf_2"/>
    <property type="match status" value="1"/>
</dbReference>
<evidence type="ECO:0000256" key="4">
    <source>
        <dbReference type="ARBA" id="ARBA00022679"/>
    </source>
</evidence>
<evidence type="ECO:0000256" key="1">
    <source>
        <dbReference type="ARBA" id="ARBA00004776"/>
    </source>
</evidence>
<dbReference type="AlphaFoldDB" id="A0A1W1WDF9"/>
<reference evidence="7" key="1">
    <citation type="submission" date="2017-04" db="EMBL/GenBank/DDBJ databases">
        <authorList>
            <person name="Varghese N."/>
            <person name="Submissions S."/>
        </authorList>
    </citation>
    <scope>NUCLEOTIDE SEQUENCE [LARGE SCALE GENOMIC DNA]</scope>
    <source>
        <strain evidence="7">DSM 9293</strain>
    </source>
</reference>
<sequence>MMESLPFVSIIIATYHRDDSLVNTITDLIHLDYPSYEILVIDQDPCHSRAVHDMLETWHKTHALRWIQTPKPGLTRARNVGITKSRGSLIIFVDDDVQIPDRQFLRWHVSLFLQNPHVGAAAGRVLEPGKPPLTVRRHIGWMGYCGMREPGFGSDFSAAAYSVRGCNMAFRKSALLHVGGFDERYTRSAFREDTDISFRIKKAGYAIWFNHKAWLYHLSAPHGGTRDESIAVESDIMLNDWRFALFNLSIGQQFLWIARLYASRVVKASLKRGYFSERRRAFWQGYHQAKRDRDAGPRVSLLC</sequence>
<evidence type="ECO:0000313" key="6">
    <source>
        <dbReference type="EMBL" id="SMC04317.1"/>
    </source>
</evidence>
<dbReference type="InterPro" id="IPR001173">
    <property type="entry name" value="Glyco_trans_2-like"/>
</dbReference>
<dbReference type="OrthoDB" id="9771846at2"/>
<accession>A0A1W1WDF9</accession>
<evidence type="ECO:0000259" key="5">
    <source>
        <dbReference type="Pfam" id="PF00535"/>
    </source>
</evidence>
<dbReference type="PANTHER" id="PTHR43179">
    <property type="entry name" value="RHAMNOSYLTRANSFERASE WBBL"/>
    <property type="match status" value="1"/>
</dbReference>
<dbReference type="RefSeq" id="WP_020375596.1">
    <property type="nucleotide sequence ID" value="NZ_FWWY01000001.1"/>
</dbReference>
<dbReference type="GO" id="GO:0016757">
    <property type="term" value="F:glycosyltransferase activity"/>
    <property type="evidence" value="ECO:0007669"/>
    <property type="project" value="UniProtKB-KW"/>
</dbReference>
<evidence type="ECO:0000256" key="3">
    <source>
        <dbReference type="ARBA" id="ARBA00022676"/>
    </source>
</evidence>
<comment type="pathway">
    <text evidence="1">Cell wall biogenesis; cell wall polysaccharide biosynthesis.</text>
</comment>
<protein>
    <submittedName>
        <fullName evidence="6">Glycosyltransferase, GT2 family</fullName>
    </submittedName>
</protein>
<gene>
    <name evidence="6" type="ORF">SAMN00768000_1581</name>
</gene>
<dbReference type="SUPFAM" id="SSF53448">
    <property type="entry name" value="Nucleotide-diphospho-sugar transferases"/>
    <property type="match status" value="1"/>
</dbReference>
<comment type="similarity">
    <text evidence="2">Belongs to the glycosyltransferase 2 family.</text>
</comment>
<dbReference type="STRING" id="28034.BFX07_01485"/>
<keyword evidence="3" id="KW-0328">Glycosyltransferase</keyword>
<evidence type="ECO:0000256" key="2">
    <source>
        <dbReference type="ARBA" id="ARBA00006739"/>
    </source>
</evidence>
<dbReference type="Proteomes" id="UP000192660">
    <property type="component" value="Unassembled WGS sequence"/>
</dbReference>
<dbReference type="Gene3D" id="3.90.550.10">
    <property type="entry name" value="Spore Coat Polysaccharide Biosynthesis Protein SpsA, Chain A"/>
    <property type="match status" value="1"/>
</dbReference>
<feature type="domain" description="Glycosyltransferase 2-like" evidence="5">
    <location>
        <begin position="9"/>
        <end position="140"/>
    </location>
</feature>
<name>A0A1W1WDF9_SULTA</name>
<dbReference type="CDD" id="cd06423">
    <property type="entry name" value="CESA_like"/>
    <property type="match status" value="1"/>
</dbReference>
<dbReference type="InterPro" id="IPR029044">
    <property type="entry name" value="Nucleotide-diphossugar_trans"/>
</dbReference>
<evidence type="ECO:0000313" key="7">
    <source>
        <dbReference type="Proteomes" id="UP000192660"/>
    </source>
</evidence>